<name>A0AAE3JL86_9FLAO</name>
<keyword evidence="1" id="KW-0732">Signal</keyword>
<evidence type="ECO:0000313" key="2">
    <source>
        <dbReference type="EMBL" id="MCF7567922.1"/>
    </source>
</evidence>
<dbReference type="AlphaFoldDB" id="A0AAE3JL86"/>
<evidence type="ECO:0008006" key="4">
    <source>
        <dbReference type="Google" id="ProtNLM"/>
    </source>
</evidence>
<reference evidence="2" key="1">
    <citation type="submission" date="2022-01" db="EMBL/GenBank/DDBJ databases">
        <title>Draft genome sequence of Sabulilitoribacter arenilitoris KCTC 52401.</title>
        <authorList>
            <person name="Oh J.-S."/>
        </authorList>
    </citation>
    <scope>NUCLEOTIDE SEQUENCE</scope>
    <source>
        <strain evidence="2">HMF6543</strain>
    </source>
</reference>
<dbReference type="RefSeq" id="WP_237239271.1">
    <property type="nucleotide sequence ID" value="NZ_JAKKDU010000006.1"/>
</dbReference>
<proteinExistence type="predicted"/>
<feature type="signal peptide" evidence="1">
    <location>
        <begin position="1"/>
        <end position="21"/>
    </location>
</feature>
<keyword evidence="3" id="KW-1185">Reference proteome</keyword>
<dbReference type="Proteomes" id="UP001199795">
    <property type="component" value="Unassembled WGS sequence"/>
</dbReference>
<feature type="chain" id="PRO_5042058813" description="Outer membrane protein beta-barrel domain-containing protein" evidence="1">
    <location>
        <begin position="22"/>
        <end position="161"/>
    </location>
</feature>
<protein>
    <recommendedName>
        <fullName evidence="4">Outer membrane protein beta-barrel domain-containing protein</fullName>
    </recommendedName>
</protein>
<evidence type="ECO:0000256" key="1">
    <source>
        <dbReference type="SAM" id="SignalP"/>
    </source>
</evidence>
<gene>
    <name evidence="2" type="ORF">L3X37_06020</name>
</gene>
<evidence type="ECO:0000313" key="3">
    <source>
        <dbReference type="Proteomes" id="UP001199795"/>
    </source>
</evidence>
<dbReference type="EMBL" id="JAKKDU010000006">
    <property type="protein sequence ID" value="MCF7567922.1"/>
    <property type="molecule type" value="Genomic_DNA"/>
</dbReference>
<comment type="caution">
    <text evidence="2">The sequence shown here is derived from an EMBL/GenBank/DDBJ whole genome shotgun (WGS) entry which is preliminary data.</text>
</comment>
<accession>A0AAE3JL86</accession>
<organism evidence="2 3">
    <name type="scientific">Wocania arenilitoris</name>
    <dbReference type="NCBI Taxonomy" id="2044858"/>
    <lineage>
        <taxon>Bacteria</taxon>
        <taxon>Pseudomonadati</taxon>
        <taxon>Bacteroidota</taxon>
        <taxon>Flavobacteriia</taxon>
        <taxon>Flavobacteriales</taxon>
        <taxon>Flavobacteriaceae</taxon>
        <taxon>Wocania</taxon>
    </lineage>
</organism>
<sequence>MKKVTSFLIFTLMFSFGQINAQSKVEFGVKSGLNLTFFKVKQGSFGTNPETATGFYGGIFADFNAEEDFSIQPEILYIVLNDFNFINAPIYVKYEIGHNFNLLVGPSLNYFFDFFTNKFKVRADIATAYSITPNIDVNIKYTLGFQEITPNGLFIGMGLKL</sequence>